<organism evidence="3">
    <name type="scientific">Planktothricoides raciborskii GIHE-MW2</name>
    <dbReference type="NCBI Taxonomy" id="2792601"/>
    <lineage>
        <taxon>Bacteria</taxon>
        <taxon>Bacillati</taxon>
        <taxon>Cyanobacteriota</taxon>
        <taxon>Cyanophyceae</taxon>
        <taxon>Oscillatoriophycideae</taxon>
        <taxon>Oscillatoriales</taxon>
        <taxon>Oscillatoriaceae</taxon>
        <taxon>Planktothricoides</taxon>
    </lineage>
</organism>
<dbReference type="Gene3D" id="3.40.50.620">
    <property type="entry name" value="HUPs"/>
    <property type="match status" value="1"/>
</dbReference>
<comment type="similarity">
    <text evidence="1">Belongs to the universal stress protein A family.</text>
</comment>
<dbReference type="EMBL" id="CP159837">
    <property type="protein sequence ID" value="XCM38733.1"/>
    <property type="molecule type" value="Genomic_DNA"/>
</dbReference>
<dbReference type="RefSeq" id="WP_054470376.1">
    <property type="nucleotide sequence ID" value="NZ_CP159837.1"/>
</dbReference>
<dbReference type="SUPFAM" id="SSF52402">
    <property type="entry name" value="Adenine nucleotide alpha hydrolases-like"/>
    <property type="match status" value="2"/>
</dbReference>
<accession>A0AAU8JJ65</accession>
<gene>
    <name evidence="3" type="ORF">ABWT76_001601</name>
</gene>
<reference evidence="3" key="1">
    <citation type="submission" date="2024-07" db="EMBL/GenBank/DDBJ databases">
        <authorList>
            <person name="Kim Y.J."/>
            <person name="Jeong J.Y."/>
        </authorList>
    </citation>
    <scope>NUCLEOTIDE SEQUENCE</scope>
    <source>
        <strain evidence="3">GIHE-MW2</strain>
    </source>
</reference>
<evidence type="ECO:0000313" key="3">
    <source>
        <dbReference type="EMBL" id="XCM38733.1"/>
    </source>
</evidence>
<sequence>MFRKILVSTNFTDGLHRLGQFLPSLAAGGVEQIVFLHCVPFWSKGQIPREDTEQIKKAQDRLSFITENIPNGMEVAVEIKSGLPIDHILKVAQTYKSDVVVVGTEPKTLLSDQLFGATIIDLSARIKVPLITFPTPLLYALTAEELDLRCRHLLRYVGIPYDDTDVSPQLVAEFKRYAAQRPANSLERCMLIWIIDAGILREVPKDSLLKEAQAKLGAIKTELAGLNLEVDIEVRLGEPVPDILEIAAMSDICAIAVAGKNLGGSWDWVRNFRRDLLRGSSQPLIFFPLRS</sequence>
<feature type="domain" description="UspA" evidence="2">
    <location>
        <begin position="1"/>
        <end position="131"/>
    </location>
</feature>
<dbReference type="CDD" id="cd00293">
    <property type="entry name" value="USP-like"/>
    <property type="match status" value="1"/>
</dbReference>
<evidence type="ECO:0000259" key="2">
    <source>
        <dbReference type="Pfam" id="PF00582"/>
    </source>
</evidence>
<proteinExistence type="inferred from homology"/>
<dbReference type="Pfam" id="PF00582">
    <property type="entry name" value="Usp"/>
    <property type="match status" value="1"/>
</dbReference>
<dbReference type="PANTHER" id="PTHR46268">
    <property type="entry name" value="STRESS RESPONSE PROTEIN NHAX"/>
    <property type="match status" value="1"/>
</dbReference>
<dbReference type="InterPro" id="IPR014729">
    <property type="entry name" value="Rossmann-like_a/b/a_fold"/>
</dbReference>
<dbReference type="InterPro" id="IPR006016">
    <property type="entry name" value="UspA"/>
</dbReference>
<evidence type="ECO:0000256" key="1">
    <source>
        <dbReference type="ARBA" id="ARBA00008791"/>
    </source>
</evidence>
<dbReference type="AlphaFoldDB" id="A0AAU8JJ65"/>
<name>A0AAU8JJ65_9CYAN</name>
<protein>
    <submittedName>
        <fullName evidence="3">Universal stress protein</fullName>
    </submittedName>
</protein>
<dbReference type="PANTHER" id="PTHR46268:SF22">
    <property type="entry name" value="SENSOR PROTEIN KDPD-RELATED"/>
    <property type="match status" value="1"/>
</dbReference>